<evidence type="ECO:0000313" key="3">
    <source>
        <dbReference type="Proteomes" id="UP001589575"/>
    </source>
</evidence>
<dbReference type="EMBL" id="JBHMFI010000001">
    <property type="protein sequence ID" value="MFB9070850.1"/>
    <property type="molecule type" value="Genomic_DNA"/>
</dbReference>
<proteinExistence type="predicted"/>
<feature type="region of interest" description="Disordered" evidence="1">
    <location>
        <begin position="1"/>
        <end position="30"/>
    </location>
</feature>
<keyword evidence="3" id="KW-1185">Reference proteome</keyword>
<evidence type="ECO:0000256" key="1">
    <source>
        <dbReference type="SAM" id="MobiDB-lite"/>
    </source>
</evidence>
<dbReference type="Proteomes" id="UP001589575">
    <property type="component" value="Unassembled WGS sequence"/>
</dbReference>
<organism evidence="2 3">
    <name type="scientific">Citricoccus parietis</name>
    <dbReference type="NCBI Taxonomy" id="592307"/>
    <lineage>
        <taxon>Bacteria</taxon>
        <taxon>Bacillati</taxon>
        <taxon>Actinomycetota</taxon>
        <taxon>Actinomycetes</taxon>
        <taxon>Micrococcales</taxon>
        <taxon>Micrococcaceae</taxon>
        <taxon>Citricoccus</taxon>
    </lineage>
</organism>
<name>A0ABV5FVZ3_9MICC</name>
<comment type="caution">
    <text evidence="2">The sequence shown here is derived from an EMBL/GenBank/DDBJ whole genome shotgun (WGS) entry which is preliminary data.</text>
</comment>
<reference evidence="2 3" key="1">
    <citation type="submission" date="2024-09" db="EMBL/GenBank/DDBJ databases">
        <authorList>
            <person name="Sun Q."/>
            <person name="Mori K."/>
        </authorList>
    </citation>
    <scope>NUCLEOTIDE SEQUENCE [LARGE SCALE GENOMIC DNA]</scope>
    <source>
        <strain evidence="2 3">CCM 7609</strain>
    </source>
</reference>
<gene>
    <name evidence="2" type="ORF">ACFFX0_06425</name>
</gene>
<evidence type="ECO:0000313" key="2">
    <source>
        <dbReference type="EMBL" id="MFB9070850.1"/>
    </source>
</evidence>
<protein>
    <submittedName>
        <fullName evidence="2">Uncharacterized protein</fullName>
    </submittedName>
</protein>
<accession>A0ABV5FVZ3</accession>
<sequence length="80" mass="8888">MELGWPPGWAFTLEGPMRSQTRSSSSRGRRASSCNTAIEFMAPVCTLHPRHLHRARRRAPPHRGTAQLVYFCGLVGTVSP</sequence>